<sequence length="227" mass="23295">MDPLHYTWWLASRAAGIVGFSALGVVALLGLVSALRLTSPATAARLRPWHERLALTGLGCTAAHGLLLLADPWLHPGVLGVLVPLTMHYRPLWTGLGILAGYALAGFGLSYYLRGRIGARRWRSAHRFASAAFVLGAIHALGAGTDARSALLLPVILALGGTVLLLGAARGWGLGRPPAPAGRVRPPTPAAPSAAAASSPVPSASAPAPARTSTGPPQPLWSAGSFD</sequence>
<evidence type="ECO:0008006" key="5">
    <source>
        <dbReference type="Google" id="ProtNLM"/>
    </source>
</evidence>
<dbReference type="EMBL" id="CP042430">
    <property type="protein sequence ID" value="QEC50072.1"/>
    <property type="molecule type" value="Genomic_DNA"/>
</dbReference>
<evidence type="ECO:0000313" key="3">
    <source>
        <dbReference type="EMBL" id="QEC50072.1"/>
    </source>
</evidence>
<feature type="transmembrane region" description="Helical" evidence="2">
    <location>
        <begin position="6"/>
        <end position="32"/>
    </location>
</feature>
<reference evidence="3 4" key="1">
    <citation type="journal article" date="2018" name="J. Microbiol.">
        <title>Baekduia soli gen. nov., sp. nov., a novel bacterium isolated from the soil of Baekdu Mountain and proposal of a novel family name, Baekduiaceae fam. nov.</title>
        <authorList>
            <person name="An D.S."/>
            <person name="Siddiqi M.Z."/>
            <person name="Kim K.H."/>
            <person name="Yu H.S."/>
            <person name="Im W.T."/>
        </authorList>
    </citation>
    <scope>NUCLEOTIDE SEQUENCE [LARGE SCALE GENOMIC DNA]</scope>
    <source>
        <strain evidence="3 4">BR7-21</strain>
    </source>
</reference>
<keyword evidence="4" id="KW-1185">Reference proteome</keyword>
<feature type="region of interest" description="Disordered" evidence="1">
    <location>
        <begin position="179"/>
        <end position="227"/>
    </location>
</feature>
<keyword evidence="2" id="KW-1133">Transmembrane helix</keyword>
<evidence type="ECO:0000256" key="1">
    <source>
        <dbReference type="SAM" id="MobiDB-lite"/>
    </source>
</evidence>
<accession>A0A5B8UBP6</accession>
<feature type="compositionally biased region" description="Low complexity" evidence="1">
    <location>
        <begin position="181"/>
        <end position="215"/>
    </location>
</feature>
<gene>
    <name evidence="3" type="ORF">FSW04_22530</name>
</gene>
<proteinExistence type="predicted"/>
<dbReference type="RefSeq" id="WP_146922435.1">
    <property type="nucleotide sequence ID" value="NZ_CP042430.1"/>
</dbReference>
<keyword evidence="2" id="KW-0472">Membrane</keyword>
<name>A0A5B8UBP6_9ACTN</name>
<feature type="transmembrane region" description="Helical" evidence="2">
    <location>
        <begin position="125"/>
        <end position="144"/>
    </location>
</feature>
<evidence type="ECO:0000256" key="2">
    <source>
        <dbReference type="SAM" id="Phobius"/>
    </source>
</evidence>
<dbReference type="Proteomes" id="UP000321805">
    <property type="component" value="Chromosome"/>
</dbReference>
<protein>
    <recommendedName>
        <fullName evidence="5">Ferric oxidoreductase domain-containing protein</fullName>
    </recommendedName>
</protein>
<evidence type="ECO:0000313" key="4">
    <source>
        <dbReference type="Proteomes" id="UP000321805"/>
    </source>
</evidence>
<feature type="transmembrane region" description="Helical" evidence="2">
    <location>
        <begin position="150"/>
        <end position="169"/>
    </location>
</feature>
<feature type="transmembrane region" description="Helical" evidence="2">
    <location>
        <begin position="93"/>
        <end position="113"/>
    </location>
</feature>
<organism evidence="3 4">
    <name type="scientific">Baekduia soli</name>
    <dbReference type="NCBI Taxonomy" id="496014"/>
    <lineage>
        <taxon>Bacteria</taxon>
        <taxon>Bacillati</taxon>
        <taxon>Actinomycetota</taxon>
        <taxon>Thermoleophilia</taxon>
        <taxon>Solirubrobacterales</taxon>
        <taxon>Baekduiaceae</taxon>
        <taxon>Baekduia</taxon>
    </lineage>
</organism>
<feature type="transmembrane region" description="Helical" evidence="2">
    <location>
        <begin position="53"/>
        <end position="73"/>
    </location>
</feature>
<dbReference type="KEGG" id="bsol:FSW04_22530"/>
<dbReference type="OrthoDB" id="4827239at2"/>
<dbReference type="AlphaFoldDB" id="A0A5B8UBP6"/>
<keyword evidence="2" id="KW-0812">Transmembrane</keyword>